<sequence length="359" mass="41911">MTAPGYVFSLMKKIYKNVFPNVHLHLNKWKKKASEIPDPELRKQALASINSKTFHCEGGGVYAILARESLTDCIEFIVAYQTISDYLDNLCDRSTSLDPVDFKCLHESMLHALTPGASTKNYYRYRKEQDDGGYLCELVETCQKTLMRVKHYEKIAPYLHELASYYCDLQVYKHIKPEERVPELEAWFELYKEKLPKMEWYEFSACAGSTLGIFCLVAYGFNSVFTDKEMLQVRQALFPYVQGLHILLDYFIDQEEDRIGGDLNFCFYYPSLEVLKIRLVHFFEQANVHIKGLPDETFHRLINHGLLGLYLSDPKVKRQTEIQRVMRKILKSGGFTSLFFYINGRWYRKNVGQNRKVAS</sequence>
<dbReference type="AlphaFoldDB" id="A0A072NIS5"/>
<name>A0A072NIS5_SCHAZ</name>
<evidence type="ECO:0000313" key="1">
    <source>
        <dbReference type="EMBL" id="KEF37589.1"/>
    </source>
</evidence>
<keyword evidence="1" id="KW-0456">Lyase</keyword>
<protein>
    <recommendedName>
        <fullName evidence="3">Tetraprenyl-beta-curcumene synthase</fullName>
    </recommendedName>
</protein>
<dbReference type="Pfam" id="PF10776">
    <property type="entry name" value="DUF2600"/>
    <property type="match status" value="1"/>
</dbReference>
<proteinExistence type="predicted"/>
<organism evidence="1 2">
    <name type="scientific">Schinkia azotoformans MEV2011</name>
    <dbReference type="NCBI Taxonomy" id="1348973"/>
    <lineage>
        <taxon>Bacteria</taxon>
        <taxon>Bacillati</taxon>
        <taxon>Bacillota</taxon>
        <taxon>Bacilli</taxon>
        <taxon>Bacillales</taxon>
        <taxon>Bacillaceae</taxon>
        <taxon>Calidifontibacillus/Schinkia group</taxon>
        <taxon>Schinkia</taxon>
    </lineage>
</organism>
<gene>
    <name evidence="1" type="ORF">M670_03169</name>
</gene>
<dbReference type="Proteomes" id="UP000027936">
    <property type="component" value="Unassembled WGS sequence"/>
</dbReference>
<dbReference type="InterPro" id="IPR019712">
    <property type="entry name" value="YtpB-like"/>
</dbReference>
<dbReference type="PATRIC" id="fig|1348973.3.peg.3048"/>
<evidence type="ECO:0008006" key="3">
    <source>
        <dbReference type="Google" id="ProtNLM"/>
    </source>
</evidence>
<dbReference type="EMBL" id="JJRY01000013">
    <property type="protein sequence ID" value="KEF37589.1"/>
    <property type="molecule type" value="Genomic_DNA"/>
</dbReference>
<comment type="caution">
    <text evidence="1">The sequence shown here is derived from an EMBL/GenBank/DDBJ whole genome shotgun (WGS) entry which is preliminary data.</text>
</comment>
<dbReference type="RefSeq" id="WP_202594800.1">
    <property type="nucleotide sequence ID" value="NZ_JJRY01000013.1"/>
</dbReference>
<reference evidence="1 2" key="1">
    <citation type="submission" date="2014-04" db="EMBL/GenBank/DDBJ databases">
        <title>Draft genome sequence of Bacillus azotoformans MEV2011, a (co-) denitrifying strain unable to grow in the presence of oxygen.</title>
        <authorList>
            <person name="Nielsen M."/>
            <person name="Schreiber L."/>
            <person name="Finster K."/>
            <person name="Schramm A."/>
        </authorList>
    </citation>
    <scope>NUCLEOTIDE SEQUENCE [LARGE SCALE GENOMIC DNA]</scope>
    <source>
        <strain evidence="1 2">MEV2011</strain>
    </source>
</reference>
<accession>A0A072NIS5</accession>
<dbReference type="GO" id="GO:0016829">
    <property type="term" value="F:lyase activity"/>
    <property type="evidence" value="ECO:0007669"/>
    <property type="project" value="UniProtKB-KW"/>
</dbReference>
<evidence type="ECO:0000313" key="2">
    <source>
        <dbReference type="Proteomes" id="UP000027936"/>
    </source>
</evidence>